<feature type="transmembrane region" description="Helical" evidence="1">
    <location>
        <begin position="29"/>
        <end position="49"/>
    </location>
</feature>
<reference evidence="2" key="2">
    <citation type="journal article" date="2021" name="PeerJ">
        <title>Extensive microbial diversity within the chicken gut microbiome revealed by metagenomics and culture.</title>
        <authorList>
            <person name="Gilroy R."/>
            <person name="Ravi A."/>
            <person name="Getino M."/>
            <person name="Pursley I."/>
            <person name="Horton D.L."/>
            <person name="Alikhan N.F."/>
            <person name="Baker D."/>
            <person name="Gharbi K."/>
            <person name="Hall N."/>
            <person name="Watson M."/>
            <person name="Adriaenssens E.M."/>
            <person name="Foster-Nyarko E."/>
            <person name="Jarju S."/>
            <person name="Secka A."/>
            <person name="Antonio M."/>
            <person name="Oren A."/>
            <person name="Chaudhuri R.R."/>
            <person name="La Ragione R."/>
            <person name="Hildebrand F."/>
            <person name="Pallen M.J."/>
        </authorList>
    </citation>
    <scope>NUCLEOTIDE SEQUENCE</scope>
    <source>
        <strain evidence="2">CHK33-4379</strain>
    </source>
</reference>
<keyword evidence="1" id="KW-1133">Transmembrane helix</keyword>
<dbReference type="AlphaFoldDB" id="A0A9D1KLB6"/>
<evidence type="ECO:0000313" key="2">
    <source>
        <dbReference type="EMBL" id="HIT58763.1"/>
    </source>
</evidence>
<accession>A0A9D1KLB6</accession>
<keyword evidence="1" id="KW-0472">Membrane</keyword>
<evidence type="ECO:0000313" key="3">
    <source>
        <dbReference type="Proteomes" id="UP000824136"/>
    </source>
</evidence>
<gene>
    <name evidence="2" type="ORF">IAC39_03510</name>
</gene>
<comment type="caution">
    <text evidence="2">The sequence shown here is derived from an EMBL/GenBank/DDBJ whole genome shotgun (WGS) entry which is preliminary data.</text>
</comment>
<dbReference type="Proteomes" id="UP000824136">
    <property type="component" value="Unassembled WGS sequence"/>
</dbReference>
<sequence length="53" mass="5620">MNKGGAAAAAGITMGTCLAMIISFSCNHSILWAIIHGCLSWVYVIYRLIVGGY</sequence>
<dbReference type="EMBL" id="DVLL01000014">
    <property type="protein sequence ID" value="HIT58763.1"/>
    <property type="molecule type" value="Genomic_DNA"/>
</dbReference>
<organism evidence="2 3">
    <name type="scientific">Candidatus Faeciplasma pullistercoris</name>
    <dbReference type="NCBI Taxonomy" id="2840800"/>
    <lineage>
        <taxon>Bacteria</taxon>
        <taxon>Bacillati</taxon>
        <taxon>Bacillota</taxon>
        <taxon>Clostridia</taxon>
        <taxon>Eubacteriales</taxon>
        <taxon>Oscillospiraceae</taxon>
        <taxon>Oscillospiraceae incertae sedis</taxon>
        <taxon>Candidatus Faeciplasma</taxon>
    </lineage>
</organism>
<protein>
    <submittedName>
        <fullName evidence="2">Uncharacterized protein</fullName>
    </submittedName>
</protein>
<evidence type="ECO:0000256" key="1">
    <source>
        <dbReference type="SAM" id="Phobius"/>
    </source>
</evidence>
<reference evidence="2" key="1">
    <citation type="submission" date="2020-10" db="EMBL/GenBank/DDBJ databases">
        <authorList>
            <person name="Gilroy R."/>
        </authorList>
    </citation>
    <scope>NUCLEOTIDE SEQUENCE</scope>
    <source>
        <strain evidence="2">CHK33-4379</strain>
    </source>
</reference>
<dbReference type="PROSITE" id="PS51257">
    <property type="entry name" value="PROKAR_LIPOPROTEIN"/>
    <property type="match status" value="1"/>
</dbReference>
<name>A0A9D1KLB6_9FIRM</name>
<keyword evidence="1" id="KW-0812">Transmembrane</keyword>
<proteinExistence type="predicted"/>